<accession>A0A8R7Q8V4</accession>
<proteinExistence type="predicted"/>
<evidence type="ECO:0000256" key="1">
    <source>
        <dbReference type="SAM" id="MobiDB-lite"/>
    </source>
</evidence>
<feature type="compositionally biased region" description="Low complexity" evidence="1">
    <location>
        <begin position="73"/>
        <end position="89"/>
    </location>
</feature>
<dbReference type="EnsemblPlants" id="TuG1812G0500000742.01.T01">
    <property type="protein sequence ID" value="TuG1812G0500000742.01.T01.cds335340"/>
    <property type="gene ID" value="TuG1812G0500000742.01"/>
</dbReference>
<evidence type="ECO:0000313" key="3">
    <source>
        <dbReference type="Proteomes" id="UP000015106"/>
    </source>
</evidence>
<reference evidence="2" key="2">
    <citation type="submission" date="2018-03" db="EMBL/GenBank/DDBJ databases">
        <title>The Triticum urartu genome reveals the dynamic nature of wheat genome evolution.</title>
        <authorList>
            <person name="Ling H."/>
            <person name="Ma B."/>
            <person name="Shi X."/>
            <person name="Liu H."/>
            <person name="Dong L."/>
            <person name="Sun H."/>
            <person name="Cao Y."/>
            <person name="Gao Q."/>
            <person name="Zheng S."/>
            <person name="Li Y."/>
            <person name="Yu Y."/>
            <person name="Du H."/>
            <person name="Qi M."/>
            <person name="Li Y."/>
            <person name="Yu H."/>
            <person name="Cui Y."/>
            <person name="Wang N."/>
            <person name="Chen C."/>
            <person name="Wu H."/>
            <person name="Zhao Y."/>
            <person name="Zhang J."/>
            <person name="Li Y."/>
            <person name="Zhou W."/>
            <person name="Zhang B."/>
            <person name="Hu W."/>
            <person name="Eijk M."/>
            <person name="Tang J."/>
            <person name="Witsenboer H."/>
            <person name="Zhao S."/>
            <person name="Li Z."/>
            <person name="Zhang A."/>
            <person name="Wang D."/>
            <person name="Liang C."/>
        </authorList>
    </citation>
    <scope>NUCLEOTIDE SEQUENCE [LARGE SCALE GENOMIC DNA]</scope>
    <source>
        <strain evidence="2">cv. G1812</strain>
    </source>
</reference>
<protein>
    <submittedName>
        <fullName evidence="2">Uncharacterized protein</fullName>
    </submittedName>
</protein>
<sequence length="130" mass="13724">MCPRPPIPPLSLRNLPVPHRIFSSPKSQQLLRRRRHAPTALSPVDPAAPSPSSLSLAQQHHPLPALPPDAEVSFRVSSPSSWSSDLAASGHNAAGSNQPIGARRRSSGPRRSSSSALSLPQPPTACIGPF</sequence>
<reference evidence="2" key="3">
    <citation type="submission" date="2022-06" db="UniProtKB">
        <authorList>
            <consortium name="EnsemblPlants"/>
        </authorList>
    </citation>
    <scope>IDENTIFICATION</scope>
</reference>
<name>A0A8R7Q8V4_TRIUA</name>
<feature type="compositionally biased region" description="Low complexity" evidence="1">
    <location>
        <begin position="40"/>
        <end position="57"/>
    </location>
</feature>
<reference evidence="3" key="1">
    <citation type="journal article" date="2013" name="Nature">
        <title>Draft genome of the wheat A-genome progenitor Triticum urartu.</title>
        <authorList>
            <person name="Ling H.Q."/>
            <person name="Zhao S."/>
            <person name="Liu D."/>
            <person name="Wang J."/>
            <person name="Sun H."/>
            <person name="Zhang C."/>
            <person name="Fan H."/>
            <person name="Li D."/>
            <person name="Dong L."/>
            <person name="Tao Y."/>
            <person name="Gao C."/>
            <person name="Wu H."/>
            <person name="Li Y."/>
            <person name="Cui Y."/>
            <person name="Guo X."/>
            <person name="Zheng S."/>
            <person name="Wang B."/>
            <person name="Yu K."/>
            <person name="Liang Q."/>
            <person name="Yang W."/>
            <person name="Lou X."/>
            <person name="Chen J."/>
            <person name="Feng M."/>
            <person name="Jian J."/>
            <person name="Zhang X."/>
            <person name="Luo G."/>
            <person name="Jiang Y."/>
            <person name="Liu J."/>
            <person name="Wang Z."/>
            <person name="Sha Y."/>
            <person name="Zhang B."/>
            <person name="Wu H."/>
            <person name="Tang D."/>
            <person name="Shen Q."/>
            <person name="Xue P."/>
            <person name="Zou S."/>
            <person name="Wang X."/>
            <person name="Liu X."/>
            <person name="Wang F."/>
            <person name="Yang Y."/>
            <person name="An X."/>
            <person name="Dong Z."/>
            <person name="Zhang K."/>
            <person name="Zhang X."/>
            <person name="Luo M.C."/>
            <person name="Dvorak J."/>
            <person name="Tong Y."/>
            <person name="Wang J."/>
            <person name="Yang H."/>
            <person name="Li Z."/>
            <person name="Wang D."/>
            <person name="Zhang A."/>
            <person name="Wang J."/>
        </authorList>
    </citation>
    <scope>NUCLEOTIDE SEQUENCE</scope>
    <source>
        <strain evidence="3">cv. G1812</strain>
    </source>
</reference>
<organism evidence="2 3">
    <name type="scientific">Triticum urartu</name>
    <name type="common">Red wild einkorn</name>
    <name type="synonym">Crithodium urartu</name>
    <dbReference type="NCBI Taxonomy" id="4572"/>
    <lineage>
        <taxon>Eukaryota</taxon>
        <taxon>Viridiplantae</taxon>
        <taxon>Streptophyta</taxon>
        <taxon>Embryophyta</taxon>
        <taxon>Tracheophyta</taxon>
        <taxon>Spermatophyta</taxon>
        <taxon>Magnoliopsida</taxon>
        <taxon>Liliopsida</taxon>
        <taxon>Poales</taxon>
        <taxon>Poaceae</taxon>
        <taxon>BOP clade</taxon>
        <taxon>Pooideae</taxon>
        <taxon>Triticodae</taxon>
        <taxon>Triticeae</taxon>
        <taxon>Triticinae</taxon>
        <taxon>Triticum</taxon>
    </lineage>
</organism>
<evidence type="ECO:0000313" key="2">
    <source>
        <dbReference type="EnsemblPlants" id="TuG1812G0500000742.01.T01.cds335340"/>
    </source>
</evidence>
<feature type="region of interest" description="Disordered" evidence="1">
    <location>
        <begin position="1"/>
        <end position="130"/>
    </location>
</feature>
<dbReference type="AlphaFoldDB" id="A0A8R7Q8V4"/>
<dbReference type="Proteomes" id="UP000015106">
    <property type="component" value="Chromosome 5"/>
</dbReference>
<dbReference type="Gramene" id="TuG1812G0500000742.01.T01">
    <property type="protein sequence ID" value="TuG1812G0500000742.01.T01.cds335340"/>
    <property type="gene ID" value="TuG1812G0500000742.01"/>
</dbReference>
<keyword evidence="3" id="KW-1185">Reference proteome</keyword>
<feature type="compositionally biased region" description="Low complexity" evidence="1">
    <location>
        <begin position="109"/>
        <end position="119"/>
    </location>
</feature>